<evidence type="ECO:0000313" key="3">
    <source>
        <dbReference type="Proteomes" id="UP000815846"/>
    </source>
</evidence>
<dbReference type="RefSeq" id="WP_101344328.1">
    <property type="nucleotide sequence ID" value="NZ_PJAI02000005.1"/>
</dbReference>
<sequence>MNKTTIMGFILLSFIWLSLISLKVNSAPLDDDIKATLPDNYSEIGLTEVGRAQFTVLFWDIYNSTLYTELGRYNHNDRPESMLFKIEYLKDISTDDLIERTVQQWQHLDIAKEQYHHFIPMLQDIWPEISAGDSLAMLVNGDQSIFYFNNVQAGIIDDHRFSRIFLDIWLSPNTSQPKLREQLLGEEHNE</sequence>
<dbReference type="InterPro" id="IPR016087">
    <property type="entry name" value="Chalcone_isomerase"/>
</dbReference>
<dbReference type="Pfam" id="PF16036">
    <property type="entry name" value="Chalcone_3"/>
    <property type="match status" value="1"/>
</dbReference>
<accession>A0ABY3MYA5</accession>
<evidence type="ECO:0000259" key="1">
    <source>
        <dbReference type="Pfam" id="PF16036"/>
    </source>
</evidence>
<keyword evidence="3" id="KW-1185">Reference proteome</keyword>
<dbReference type="Proteomes" id="UP000815846">
    <property type="component" value="Unassembled WGS sequence"/>
</dbReference>
<evidence type="ECO:0000313" key="2">
    <source>
        <dbReference type="EMBL" id="TYK66213.1"/>
    </source>
</evidence>
<protein>
    <recommendedName>
        <fullName evidence="1">Chalcone isomerase domain-containing protein</fullName>
    </recommendedName>
</protein>
<gene>
    <name evidence="2" type="ORF">CWS31_006295</name>
</gene>
<reference evidence="2 3" key="1">
    <citation type="submission" date="2019-08" db="EMBL/GenBank/DDBJ databases">
        <title>Microbe sample from Colwellia echini.</title>
        <authorList>
            <person name="Christiansen L."/>
            <person name="Pathiraja D."/>
            <person name="Schultz-Johansen M."/>
            <person name="Choi I.-G."/>
            <person name="Stougaard P."/>
        </authorList>
    </citation>
    <scope>NUCLEOTIDE SEQUENCE [LARGE SCALE GENOMIC DNA]</scope>
    <source>
        <strain evidence="2 3">A3</strain>
    </source>
</reference>
<organism evidence="2 3">
    <name type="scientific">Colwellia echini</name>
    <dbReference type="NCBI Taxonomy" id="1982103"/>
    <lineage>
        <taxon>Bacteria</taxon>
        <taxon>Pseudomonadati</taxon>
        <taxon>Pseudomonadota</taxon>
        <taxon>Gammaproteobacteria</taxon>
        <taxon>Alteromonadales</taxon>
        <taxon>Colwelliaceae</taxon>
        <taxon>Colwellia</taxon>
    </lineage>
</organism>
<name>A0ABY3MYA5_9GAMM</name>
<dbReference type="EMBL" id="PJAI02000005">
    <property type="protein sequence ID" value="TYK66213.1"/>
    <property type="molecule type" value="Genomic_DNA"/>
</dbReference>
<feature type="domain" description="Chalcone isomerase" evidence="1">
    <location>
        <begin position="56"/>
        <end position="185"/>
    </location>
</feature>
<comment type="caution">
    <text evidence="2">The sequence shown here is derived from an EMBL/GenBank/DDBJ whole genome shotgun (WGS) entry which is preliminary data.</text>
</comment>
<proteinExistence type="predicted"/>